<dbReference type="GO" id="GO:0006412">
    <property type="term" value="P:translation"/>
    <property type="evidence" value="ECO:0007669"/>
    <property type="project" value="UniProtKB-UniRule"/>
</dbReference>
<sequence length="156" mass="17581">MPRRREVPKREILPDPKFGSETLAKFVNVVMKSGKKSVAERIVYGALDVVGQRSKKDSLEMFEKALENVSPLVEVKSRRVGGATYQVPVEVRPARRMALAMRWLSDAARARGEKSMGLRLAGEIVDAAESRGNAVKKREDTHRMAEANKAFSHYRW</sequence>
<keyword evidence="10" id="KW-1185">Reference proteome</keyword>
<proteinExistence type="inferred from homology"/>
<dbReference type="FunFam" id="1.10.455.10:FF:000001">
    <property type="entry name" value="30S ribosomal protein S7"/>
    <property type="match status" value="1"/>
</dbReference>
<evidence type="ECO:0000256" key="5">
    <source>
        <dbReference type="ARBA" id="ARBA00023274"/>
    </source>
</evidence>
<accession>A0A0S2TB55</accession>
<dbReference type="Proteomes" id="UP000055136">
    <property type="component" value="Chromosome"/>
</dbReference>
<dbReference type="Pfam" id="PF00177">
    <property type="entry name" value="Ribosomal_S7"/>
    <property type="match status" value="1"/>
</dbReference>
<evidence type="ECO:0000256" key="7">
    <source>
        <dbReference type="RuleBase" id="RU003619"/>
    </source>
</evidence>
<organism evidence="9 10">
    <name type="scientific">Candidatus Tenderia electrophaga</name>
    <dbReference type="NCBI Taxonomy" id="1748243"/>
    <lineage>
        <taxon>Bacteria</taxon>
        <taxon>Pseudomonadati</taxon>
        <taxon>Pseudomonadota</taxon>
        <taxon>Gammaproteobacteria</taxon>
        <taxon>Candidatus Tenderiales</taxon>
        <taxon>Candidatus Tenderiaceae</taxon>
        <taxon>Candidatus Tenderia</taxon>
    </lineage>
</organism>
<evidence type="ECO:0000313" key="9">
    <source>
        <dbReference type="EMBL" id="ALP52374.1"/>
    </source>
</evidence>
<comment type="similarity">
    <text evidence="1 6 7">Belongs to the universal ribosomal protein uS7 family.</text>
</comment>
<protein>
    <recommendedName>
        <fullName evidence="6">Small ribosomal subunit protein uS7</fullName>
    </recommendedName>
</protein>
<dbReference type="AlphaFoldDB" id="A0A0S2TB55"/>
<gene>
    <name evidence="6" type="primary">rpsG</name>
    <name evidence="9" type="ORF">Tel_04030</name>
</gene>
<dbReference type="GO" id="GO:0003735">
    <property type="term" value="F:structural constituent of ribosome"/>
    <property type="evidence" value="ECO:0007669"/>
    <property type="project" value="InterPro"/>
</dbReference>
<dbReference type="InterPro" id="IPR005717">
    <property type="entry name" value="Ribosomal_uS7_bac/org-type"/>
</dbReference>
<dbReference type="EMBL" id="CP013099">
    <property type="protein sequence ID" value="ALP52374.1"/>
    <property type="molecule type" value="Genomic_DNA"/>
</dbReference>
<evidence type="ECO:0000313" key="10">
    <source>
        <dbReference type="Proteomes" id="UP000055136"/>
    </source>
</evidence>
<reference evidence="9" key="1">
    <citation type="submission" date="2015-10" db="EMBL/GenBank/DDBJ databases">
        <title>Description of Candidatus Tenderia electrophaga gen. nov, sp. nov., an Uncultivated Electroautotroph from a Biocathode Enrichment.</title>
        <authorList>
            <person name="Eddie B.J."/>
            <person name="Malanoski A.P."/>
            <person name="Wang Z."/>
            <person name="Hall R.J."/>
            <person name="Oh S.D."/>
            <person name="Heiner C."/>
            <person name="Lin B."/>
            <person name="Strycharz-Glaven S.M."/>
        </authorList>
    </citation>
    <scope>NUCLEOTIDE SEQUENCE [LARGE SCALE GENOMIC DNA]</scope>
    <source>
        <strain evidence="9">NRL1</strain>
    </source>
</reference>
<dbReference type="KEGG" id="tee:Tel_04030"/>
<dbReference type="STRING" id="1748243.Tel_04030"/>
<keyword evidence="6" id="KW-0820">tRNA-binding</keyword>
<evidence type="ECO:0000256" key="2">
    <source>
        <dbReference type="ARBA" id="ARBA00022730"/>
    </source>
</evidence>
<evidence type="ECO:0000256" key="4">
    <source>
        <dbReference type="ARBA" id="ARBA00022980"/>
    </source>
</evidence>
<dbReference type="GO" id="GO:0015935">
    <property type="term" value="C:small ribosomal subunit"/>
    <property type="evidence" value="ECO:0007669"/>
    <property type="project" value="InterPro"/>
</dbReference>
<dbReference type="PROSITE" id="PS00052">
    <property type="entry name" value="RIBOSOMAL_S7"/>
    <property type="match status" value="1"/>
</dbReference>
<dbReference type="InterPro" id="IPR023798">
    <property type="entry name" value="Ribosomal_uS7_dom"/>
</dbReference>
<feature type="domain" description="Small ribosomal subunit protein uS7" evidence="8">
    <location>
        <begin position="2"/>
        <end position="149"/>
    </location>
</feature>
<dbReference type="InterPro" id="IPR036823">
    <property type="entry name" value="Ribosomal_uS7_dom_sf"/>
</dbReference>
<dbReference type="PANTHER" id="PTHR11205">
    <property type="entry name" value="RIBOSOMAL PROTEIN S7"/>
    <property type="match status" value="1"/>
</dbReference>
<dbReference type="Gene3D" id="1.10.455.10">
    <property type="entry name" value="Ribosomal protein S7 domain"/>
    <property type="match status" value="1"/>
</dbReference>
<dbReference type="GO" id="GO:0019843">
    <property type="term" value="F:rRNA binding"/>
    <property type="evidence" value="ECO:0007669"/>
    <property type="project" value="UniProtKB-UniRule"/>
</dbReference>
<evidence type="ECO:0000256" key="1">
    <source>
        <dbReference type="ARBA" id="ARBA00007151"/>
    </source>
</evidence>
<comment type="function">
    <text evidence="6">One of the primary rRNA binding proteins, it binds directly to 16S rRNA where it nucleates assembly of the head domain of the 30S subunit. Is located at the subunit interface close to the decoding center, probably blocks exit of the E-site tRNA.</text>
</comment>
<evidence type="ECO:0000256" key="3">
    <source>
        <dbReference type="ARBA" id="ARBA00022884"/>
    </source>
</evidence>
<dbReference type="NCBIfam" id="TIGR01029">
    <property type="entry name" value="rpsG_bact"/>
    <property type="match status" value="1"/>
</dbReference>
<dbReference type="HAMAP" id="MF_00480_B">
    <property type="entry name" value="Ribosomal_uS7_B"/>
    <property type="match status" value="1"/>
</dbReference>
<keyword evidence="5 6" id="KW-0687">Ribonucleoprotein</keyword>
<evidence type="ECO:0000259" key="8">
    <source>
        <dbReference type="Pfam" id="PF00177"/>
    </source>
</evidence>
<dbReference type="SUPFAM" id="SSF47973">
    <property type="entry name" value="Ribosomal protein S7"/>
    <property type="match status" value="1"/>
</dbReference>
<keyword evidence="4 6" id="KW-0689">Ribosomal protein</keyword>
<dbReference type="PIRSF" id="PIRSF002122">
    <property type="entry name" value="RPS7p_RPS7a_RPS5e_RPS7o"/>
    <property type="match status" value="1"/>
</dbReference>
<dbReference type="InterPro" id="IPR020606">
    <property type="entry name" value="Ribosomal_uS7_CS"/>
</dbReference>
<dbReference type="GO" id="GO:0000049">
    <property type="term" value="F:tRNA binding"/>
    <property type="evidence" value="ECO:0007669"/>
    <property type="project" value="UniProtKB-UniRule"/>
</dbReference>
<keyword evidence="3 6" id="KW-0694">RNA-binding</keyword>
<dbReference type="InterPro" id="IPR000235">
    <property type="entry name" value="Ribosomal_uS7"/>
</dbReference>
<keyword evidence="2 6" id="KW-0699">rRNA-binding</keyword>
<comment type="subunit">
    <text evidence="6">Part of the 30S ribosomal subunit. Contacts proteins S9 and S11.</text>
</comment>
<name>A0A0S2TB55_9GAMM</name>
<dbReference type="CDD" id="cd14869">
    <property type="entry name" value="uS7_Bacteria"/>
    <property type="match status" value="1"/>
</dbReference>
<evidence type="ECO:0000256" key="6">
    <source>
        <dbReference type="HAMAP-Rule" id="MF_00480"/>
    </source>
</evidence>